<sequence>MSGIFHGPRTTRVVDDRSIDGYQICCETGLFISETGILSIKLYRTARQGRATDNADKSIPFRAENEHEAF</sequence>
<dbReference type="AlphaFoldDB" id="A0A2K9ZE11"/>
<gene>
    <name evidence="1" type="ORF">CUJ84_pRLN1001004</name>
</gene>
<organism evidence="1 2">
    <name type="scientific">Rhizobium leguminosarum</name>
    <dbReference type="NCBI Taxonomy" id="384"/>
    <lineage>
        <taxon>Bacteria</taxon>
        <taxon>Pseudomonadati</taxon>
        <taxon>Pseudomonadota</taxon>
        <taxon>Alphaproteobacteria</taxon>
        <taxon>Hyphomicrobiales</taxon>
        <taxon>Rhizobiaceae</taxon>
        <taxon>Rhizobium/Agrobacterium group</taxon>
        <taxon>Rhizobium</taxon>
    </lineage>
</organism>
<dbReference type="Proteomes" id="UP000238523">
    <property type="component" value="Plasmid pRLN1"/>
</dbReference>
<protein>
    <submittedName>
        <fullName evidence="1">Uncharacterized protein</fullName>
    </submittedName>
</protein>
<accession>A0A2K9ZE11</accession>
<evidence type="ECO:0000313" key="1">
    <source>
        <dbReference type="EMBL" id="AUW46458.1"/>
    </source>
</evidence>
<keyword evidence="1" id="KW-0614">Plasmid</keyword>
<proteinExistence type="predicted"/>
<reference evidence="1 2" key="1">
    <citation type="submission" date="2017-11" db="EMBL/GenBank/DDBJ databases">
        <title>Complete genome of Rhizobium leguminosarum Norway, an ineffective micro-symbiont.</title>
        <authorList>
            <person name="Hoffrichter A."/>
            <person name="Liang J."/>
            <person name="Brachmann A."/>
            <person name="Marin M."/>
        </authorList>
    </citation>
    <scope>NUCLEOTIDE SEQUENCE [LARGE SCALE GENOMIC DNA]</scope>
    <source>
        <strain evidence="1 2">Norway</strain>
        <plasmid evidence="2">Plasmid prln1</plasmid>
    </source>
</reference>
<name>A0A2K9ZE11_RHILE</name>
<evidence type="ECO:0000313" key="2">
    <source>
        <dbReference type="Proteomes" id="UP000238523"/>
    </source>
</evidence>
<geneLocation type="plasmid" evidence="2">
    <name>prln1</name>
</geneLocation>
<dbReference type="EMBL" id="CP025013">
    <property type="protein sequence ID" value="AUW46458.1"/>
    <property type="molecule type" value="Genomic_DNA"/>
</dbReference>